<comment type="caution">
    <text evidence="5">The sequence shown here is derived from an EMBL/GenBank/DDBJ whole genome shotgun (WGS) entry which is preliminary data.</text>
</comment>
<evidence type="ECO:0000313" key="5">
    <source>
        <dbReference type="EMBL" id="KAE9993721.1"/>
    </source>
</evidence>
<dbReference type="EMBL" id="WNWR01000023">
    <property type="protein sequence ID" value="KAE9993721.1"/>
    <property type="molecule type" value="Genomic_DNA"/>
</dbReference>
<proteinExistence type="predicted"/>
<name>A0A8H3VSI9_VENIN</name>
<dbReference type="Proteomes" id="UP000490939">
    <property type="component" value="Unassembled WGS sequence"/>
</dbReference>
<keyword evidence="6" id="KW-1185">Reference proteome</keyword>
<evidence type="ECO:0000259" key="4">
    <source>
        <dbReference type="Pfam" id="PF01494"/>
    </source>
</evidence>
<evidence type="ECO:0000256" key="1">
    <source>
        <dbReference type="ARBA" id="ARBA00022630"/>
    </source>
</evidence>
<keyword evidence="3" id="KW-0560">Oxidoreductase</keyword>
<gene>
    <name evidence="5" type="ORF">EG327_003731</name>
</gene>
<evidence type="ECO:0000313" key="6">
    <source>
        <dbReference type="Proteomes" id="UP000490939"/>
    </source>
</evidence>
<evidence type="ECO:0000256" key="2">
    <source>
        <dbReference type="ARBA" id="ARBA00022827"/>
    </source>
</evidence>
<protein>
    <recommendedName>
        <fullName evidence="4">FAD-binding domain-containing protein</fullName>
    </recommendedName>
</protein>
<dbReference type="Gene3D" id="3.50.50.60">
    <property type="entry name" value="FAD/NAD(P)-binding domain"/>
    <property type="match status" value="1"/>
</dbReference>
<keyword evidence="2" id="KW-0274">FAD</keyword>
<dbReference type="Pfam" id="PF01494">
    <property type="entry name" value="FAD_binding_3"/>
    <property type="match status" value="1"/>
</dbReference>
<evidence type="ECO:0000256" key="3">
    <source>
        <dbReference type="ARBA" id="ARBA00023002"/>
    </source>
</evidence>
<dbReference type="GO" id="GO:0071949">
    <property type="term" value="F:FAD binding"/>
    <property type="evidence" value="ECO:0007669"/>
    <property type="project" value="InterPro"/>
</dbReference>
<organism evidence="5 6">
    <name type="scientific">Venturia inaequalis</name>
    <name type="common">Apple scab fungus</name>
    <dbReference type="NCBI Taxonomy" id="5025"/>
    <lineage>
        <taxon>Eukaryota</taxon>
        <taxon>Fungi</taxon>
        <taxon>Dikarya</taxon>
        <taxon>Ascomycota</taxon>
        <taxon>Pezizomycotina</taxon>
        <taxon>Dothideomycetes</taxon>
        <taxon>Pleosporomycetidae</taxon>
        <taxon>Venturiales</taxon>
        <taxon>Venturiaceae</taxon>
        <taxon>Venturia</taxon>
    </lineage>
</organism>
<keyword evidence="1" id="KW-0285">Flavoprotein</keyword>
<dbReference type="InterPro" id="IPR036188">
    <property type="entry name" value="FAD/NAD-bd_sf"/>
</dbReference>
<accession>A0A8H3VSI9</accession>
<dbReference type="PANTHER" id="PTHR46865">
    <property type="entry name" value="OXIDOREDUCTASE-RELATED"/>
    <property type="match status" value="1"/>
</dbReference>
<dbReference type="AlphaFoldDB" id="A0A8H3VSI9"/>
<dbReference type="PANTHER" id="PTHR46865:SF2">
    <property type="entry name" value="MONOOXYGENASE"/>
    <property type="match status" value="1"/>
</dbReference>
<sequence length="144" mass="15458">MDSDDDFTMQEIAQVKMDTWSKGRVALLGDAAFCPSPISGMGTTLAIVGAYILAGEIAKTPHDPEQAFGSYEKIMRPFVTKGQKLLPGAPQWVNPGSAFGIKILHSFLGFVSWSGVLTFAESFVGPPVDAITLPDYEFTKGQIA</sequence>
<dbReference type="InterPro" id="IPR002938">
    <property type="entry name" value="FAD-bd"/>
</dbReference>
<dbReference type="InterPro" id="IPR051704">
    <property type="entry name" value="FAD_aromatic-hydroxylase"/>
</dbReference>
<dbReference type="SUPFAM" id="SSF51905">
    <property type="entry name" value="FAD/NAD(P)-binding domain"/>
    <property type="match status" value="1"/>
</dbReference>
<dbReference type="GO" id="GO:0016491">
    <property type="term" value="F:oxidoreductase activity"/>
    <property type="evidence" value="ECO:0007669"/>
    <property type="project" value="UniProtKB-KW"/>
</dbReference>
<feature type="domain" description="FAD-binding" evidence="4">
    <location>
        <begin position="10"/>
        <end position="79"/>
    </location>
</feature>
<reference evidence="5 6" key="1">
    <citation type="submission" date="2019-07" db="EMBL/GenBank/DDBJ databases">
        <title>Venturia inaequalis Genome Resource.</title>
        <authorList>
            <person name="Lichtner F.J."/>
        </authorList>
    </citation>
    <scope>NUCLEOTIDE SEQUENCE [LARGE SCALE GENOMIC DNA]</scope>
    <source>
        <strain evidence="5 6">DMI_063113</strain>
    </source>
</reference>